<evidence type="ECO:0000256" key="7">
    <source>
        <dbReference type="ARBA" id="ARBA00022741"/>
    </source>
</evidence>
<dbReference type="InterPro" id="IPR003442">
    <property type="entry name" value="T6A_TsaE"/>
</dbReference>
<dbReference type="GO" id="GO:0005524">
    <property type="term" value="F:ATP binding"/>
    <property type="evidence" value="ECO:0007669"/>
    <property type="project" value="UniProtKB-KW"/>
</dbReference>
<comment type="subcellular location">
    <subcellularLocation>
        <location evidence="1">Cytoplasm</location>
    </subcellularLocation>
</comment>
<evidence type="ECO:0000256" key="8">
    <source>
        <dbReference type="ARBA" id="ARBA00022840"/>
    </source>
</evidence>
<dbReference type="AlphaFoldDB" id="A0A1G2DUW5"/>
<evidence type="ECO:0000256" key="1">
    <source>
        <dbReference type="ARBA" id="ARBA00004496"/>
    </source>
</evidence>
<evidence type="ECO:0000256" key="2">
    <source>
        <dbReference type="ARBA" id="ARBA00007599"/>
    </source>
</evidence>
<reference evidence="11 12" key="1">
    <citation type="journal article" date="2016" name="Nat. Commun.">
        <title>Thousands of microbial genomes shed light on interconnected biogeochemical processes in an aquifer system.</title>
        <authorList>
            <person name="Anantharaman K."/>
            <person name="Brown C.T."/>
            <person name="Hug L.A."/>
            <person name="Sharon I."/>
            <person name="Castelle C.J."/>
            <person name="Probst A.J."/>
            <person name="Thomas B.C."/>
            <person name="Singh A."/>
            <person name="Wilkins M.J."/>
            <person name="Karaoz U."/>
            <person name="Brodie E.L."/>
            <person name="Williams K.H."/>
            <person name="Hubbard S.S."/>
            <person name="Banfield J.F."/>
        </authorList>
    </citation>
    <scope>NUCLEOTIDE SEQUENCE [LARGE SCALE GENOMIC DNA]</scope>
</reference>
<accession>A0A1G2DUW5</accession>
<dbReference type="PANTHER" id="PTHR33540:SF2">
    <property type="entry name" value="TRNA THREONYLCARBAMOYLADENOSINE BIOSYNTHESIS PROTEIN TSAE"/>
    <property type="match status" value="1"/>
</dbReference>
<evidence type="ECO:0000256" key="4">
    <source>
        <dbReference type="ARBA" id="ARBA00022490"/>
    </source>
</evidence>
<keyword evidence="11" id="KW-0808">Transferase</keyword>
<dbReference type="EMBL" id="MHLU01000134">
    <property type="protein sequence ID" value="OGZ17455.1"/>
    <property type="molecule type" value="Genomic_DNA"/>
</dbReference>
<keyword evidence="4" id="KW-0963">Cytoplasm</keyword>
<keyword evidence="5" id="KW-0819">tRNA processing</keyword>
<gene>
    <name evidence="11" type="ORF">A2494_00280</name>
</gene>
<keyword evidence="8" id="KW-0067">ATP-binding</keyword>
<evidence type="ECO:0000256" key="6">
    <source>
        <dbReference type="ARBA" id="ARBA00022723"/>
    </source>
</evidence>
<name>A0A1G2DUW5_9BACT</name>
<dbReference type="PANTHER" id="PTHR33540">
    <property type="entry name" value="TRNA THREONYLCARBAMOYLADENOSINE BIOSYNTHESIS PROTEIN TSAE"/>
    <property type="match status" value="1"/>
</dbReference>
<keyword evidence="9" id="KW-0460">Magnesium</keyword>
<evidence type="ECO:0000313" key="12">
    <source>
        <dbReference type="Proteomes" id="UP000178106"/>
    </source>
</evidence>
<dbReference type="Pfam" id="PF02367">
    <property type="entry name" value="TsaE"/>
    <property type="match status" value="1"/>
</dbReference>
<dbReference type="SUPFAM" id="SSF52540">
    <property type="entry name" value="P-loop containing nucleoside triphosphate hydrolases"/>
    <property type="match status" value="1"/>
</dbReference>
<evidence type="ECO:0000256" key="3">
    <source>
        <dbReference type="ARBA" id="ARBA00019010"/>
    </source>
</evidence>
<keyword evidence="6" id="KW-0479">Metal-binding</keyword>
<dbReference type="GO" id="GO:0016740">
    <property type="term" value="F:transferase activity"/>
    <property type="evidence" value="ECO:0007669"/>
    <property type="project" value="UniProtKB-KW"/>
</dbReference>
<protein>
    <recommendedName>
        <fullName evidence="3">tRNA threonylcarbamoyladenosine biosynthesis protein TsaE</fullName>
    </recommendedName>
    <alternativeName>
        <fullName evidence="10">t(6)A37 threonylcarbamoyladenosine biosynthesis protein TsaE</fullName>
    </alternativeName>
</protein>
<sequence>MKEELLQSLKETHAYAEDFLRTLKNKELHATVVGLSGDLGSGKTTFVRSVAQILGVEHEIASPTFVIAKFYDIPNDSRWKQLVHVDAYRIEDPEEIRPLRLTETFADPKNLVIVEWPEQLGVFFPKDATMLKLRFIDETTRGIQKES</sequence>
<dbReference type="GO" id="GO:0002949">
    <property type="term" value="P:tRNA threonylcarbamoyladenosine modification"/>
    <property type="evidence" value="ECO:0007669"/>
    <property type="project" value="InterPro"/>
</dbReference>
<comment type="similarity">
    <text evidence="2">Belongs to the TsaE family.</text>
</comment>
<dbReference type="GO" id="GO:0046872">
    <property type="term" value="F:metal ion binding"/>
    <property type="evidence" value="ECO:0007669"/>
    <property type="project" value="UniProtKB-KW"/>
</dbReference>
<dbReference type="Proteomes" id="UP000178106">
    <property type="component" value="Unassembled WGS sequence"/>
</dbReference>
<evidence type="ECO:0000313" key="11">
    <source>
        <dbReference type="EMBL" id="OGZ17455.1"/>
    </source>
</evidence>
<dbReference type="NCBIfam" id="TIGR00150">
    <property type="entry name" value="T6A_YjeE"/>
    <property type="match status" value="1"/>
</dbReference>
<keyword evidence="7" id="KW-0547">Nucleotide-binding</keyword>
<dbReference type="Gene3D" id="3.40.50.300">
    <property type="entry name" value="P-loop containing nucleotide triphosphate hydrolases"/>
    <property type="match status" value="1"/>
</dbReference>
<proteinExistence type="inferred from homology"/>
<evidence type="ECO:0000256" key="5">
    <source>
        <dbReference type="ARBA" id="ARBA00022694"/>
    </source>
</evidence>
<organism evidence="11 12">
    <name type="scientific">Candidatus Lloydbacteria bacterium RIFOXYC12_FULL_46_25</name>
    <dbReference type="NCBI Taxonomy" id="1798670"/>
    <lineage>
        <taxon>Bacteria</taxon>
        <taxon>Candidatus Lloydiibacteriota</taxon>
    </lineage>
</organism>
<dbReference type="GO" id="GO:0005737">
    <property type="term" value="C:cytoplasm"/>
    <property type="evidence" value="ECO:0007669"/>
    <property type="project" value="UniProtKB-SubCell"/>
</dbReference>
<evidence type="ECO:0000256" key="10">
    <source>
        <dbReference type="ARBA" id="ARBA00032441"/>
    </source>
</evidence>
<comment type="caution">
    <text evidence="11">The sequence shown here is derived from an EMBL/GenBank/DDBJ whole genome shotgun (WGS) entry which is preliminary data.</text>
</comment>
<dbReference type="InterPro" id="IPR027417">
    <property type="entry name" value="P-loop_NTPase"/>
</dbReference>
<evidence type="ECO:0000256" key="9">
    <source>
        <dbReference type="ARBA" id="ARBA00022842"/>
    </source>
</evidence>